<gene>
    <name evidence="1" type="ORF">FNK824_LOCUS4664</name>
</gene>
<evidence type="ECO:0000313" key="1">
    <source>
        <dbReference type="EMBL" id="CAF3626030.1"/>
    </source>
</evidence>
<name>A0A818PNQ9_9BILA</name>
<reference evidence="1" key="1">
    <citation type="submission" date="2021-02" db="EMBL/GenBank/DDBJ databases">
        <authorList>
            <person name="Nowell W R."/>
        </authorList>
    </citation>
    <scope>NUCLEOTIDE SEQUENCE</scope>
</reference>
<dbReference type="AlphaFoldDB" id="A0A818PNQ9"/>
<evidence type="ECO:0000313" key="2">
    <source>
        <dbReference type="Proteomes" id="UP000663874"/>
    </source>
</evidence>
<proteinExistence type="predicted"/>
<organism evidence="1 2">
    <name type="scientific">Rotaria sordida</name>
    <dbReference type="NCBI Taxonomy" id="392033"/>
    <lineage>
        <taxon>Eukaryota</taxon>
        <taxon>Metazoa</taxon>
        <taxon>Spiralia</taxon>
        <taxon>Gnathifera</taxon>
        <taxon>Rotifera</taxon>
        <taxon>Eurotatoria</taxon>
        <taxon>Bdelloidea</taxon>
        <taxon>Philodinida</taxon>
        <taxon>Philodinidae</taxon>
        <taxon>Rotaria</taxon>
    </lineage>
</organism>
<dbReference type="EMBL" id="CAJOBE010000346">
    <property type="protein sequence ID" value="CAF3626030.1"/>
    <property type="molecule type" value="Genomic_DNA"/>
</dbReference>
<protein>
    <submittedName>
        <fullName evidence="1">Uncharacterized protein</fullName>
    </submittedName>
</protein>
<sequence length="77" mass="9306">MYRKLIDIDEKRDNFEIELIKYALELKLLILSICQVIKMISHPKVQDIHFVWYFFNCCLKGVVNSSRRQCNETFNIH</sequence>
<comment type="caution">
    <text evidence="1">The sequence shown here is derived from an EMBL/GenBank/DDBJ whole genome shotgun (WGS) entry which is preliminary data.</text>
</comment>
<accession>A0A818PNQ9</accession>
<dbReference type="Proteomes" id="UP000663874">
    <property type="component" value="Unassembled WGS sequence"/>
</dbReference>